<protein>
    <submittedName>
        <fullName evidence="1">Uncharacterized protein</fullName>
    </submittedName>
</protein>
<dbReference type="AlphaFoldDB" id="A0A285TSU1"/>
<dbReference type="EMBL" id="OBMM01000005">
    <property type="protein sequence ID" value="SOC26083.1"/>
    <property type="molecule type" value="Genomic_DNA"/>
</dbReference>
<name>A0A285TSU1_9PROT</name>
<gene>
    <name evidence="1" type="ORF">SAMN05428964_10544</name>
</gene>
<dbReference type="Proteomes" id="UP000219068">
    <property type="component" value="Unassembled WGS sequence"/>
</dbReference>
<reference evidence="1 2" key="1">
    <citation type="submission" date="2017-08" db="EMBL/GenBank/DDBJ databases">
        <authorList>
            <person name="de Groot N.N."/>
        </authorList>
    </citation>
    <scope>NUCLEOTIDE SEQUENCE [LARGE SCALE GENOMIC DNA]</scope>
    <source>
        <strain evidence="1 2">USBA 78</strain>
    </source>
</reference>
<evidence type="ECO:0000313" key="1">
    <source>
        <dbReference type="EMBL" id="SOC26083.1"/>
    </source>
</evidence>
<organism evidence="1 2">
    <name type="scientific">Thalassospira xiamenensis</name>
    <dbReference type="NCBI Taxonomy" id="220697"/>
    <lineage>
        <taxon>Bacteria</taxon>
        <taxon>Pseudomonadati</taxon>
        <taxon>Pseudomonadota</taxon>
        <taxon>Alphaproteobacteria</taxon>
        <taxon>Rhodospirillales</taxon>
        <taxon>Thalassospiraceae</taxon>
        <taxon>Thalassospira</taxon>
    </lineage>
</organism>
<evidence type="ECO:0000313" key="2">
    <source>
        <dbReference type="Proteomes" id="UP000219068"/>
    </source>
</evidence>
<proteinExistence type="predicted"/>
<sequence length="91" mass="10181">MDFGGLVVFPNVSTIFVEFDQPLFFVAAEFVPLVEVIRNGIPGFFDPLRDKPRRSGRGRIARAAQPCLVLVRRLLLFDVLAHDGDWRPAAA</sequence>
<accession>A0A285TSU1</accession>